<dbReference type="AlphaFoldDB" id="A0A8H7AHH3"/>
<keyword evidence="2" id="KW-0472">Membrane</keyword>
<dbReference type="PANTHER" id="PTHR43968">
    <property type="match status" value="1"/>
</dbReference>
<accession>A0A8H7AHH3</accession>
<evidence type="ECO:0000256" key="2">
    <source>
        <dbReference type="SAM" id="Phobius"/>
    </source>
</evidence>
<feature type="transmembrane region" description="Helical" evidence="2">
    <location>
        <begin position="520"/>
        <end position="538"/>
    </location>
</feature>
<dbReference type="SUPFAM" id="SSF47616">
    <property type="entry name" value="GST C-terminal domain-like"/>
    <property type="match status" value="1"/>
</dbReference>
<dbReference type="PROSITE" id="PS50404">
    <property type="entry name" value="GST_NTER"/>
    <property type="match status" value="1"/>
</dbReference>
<dbReference type="CDD" id="cd00299">
    <property type="entry name" value="GST_C_family"/>
    <property type="match status" value="1"/>
</dbReference>
<dbReference type="SFLD" id="SFLDS00019">
    <property type="entry name" value="Glutathione_Transferase_(cytos"/>
    <property type="match status" value="1"/>
</dbReference>
<evidence type="ECO:0000259" key="3">
    <source>
        <dbReference type="PROSITE" id="PS50404"/>
    </source>
</evidence>
<dbReference type="InterPro" id="IPR036282">
    <property type="entry name" value="Glutathione-S-Trfase_C_sf"/>
</dbReference>
<sequence>MDNITNPSLQAIPVSLRNLQSAAFQHPHPLTPQLGPDYDPTAFQPYGINDGANGQVQAFPQPRQSFQTPTRYPNGSFNVITPDQPQQPPVSFPVNQDVSPAKEIGGHFSGMKAIPNPPDLQEWRHKLFNIKEMITLTEDDFQTYFPHVDNIYSHRSTQRYKRKPFVSHYWDCRLKGRPPGTPKTDDPGKKKRRRTARQRDLCDVKIKITEYFPGAAAMMAQPDFGAGVDAAVDLMGDGREPPQPFGVLAPSQTLPAGHPGAGGARYYTIQRVSGGANGKENEAGEHKHTIEESDAIKRNSVRRKMLKEETEKRRIDAANKTTTTSSTSTKLPTTNTNTDATTATATATTTTTTTNPQSSPSSLAAQTAQRHSQPADLIFYGNLFCPFAQRIWIALEVKEIPYQYVEVENKQSLPPEAVEVNPQKRLPCIRHGNWGVWESGIMMEYCEDLNMGHSLLPLGDPQLRAHCRMWADHINRKIIPPFDLLLITPSTDRTKQSSLTTTLQSAITDLVNASHVTGPFFLGATISFIDVMFAPWIIRLSRVLKYYRRWPDPEVGTRWETWVQAVEGDERVRRTVSEEGEYQRVYKRRASQGVMTMPGGVGWALADGMVPDSGADGDGVMGT</sequence>
<keyword evidence="2" id="KW-0812">Transmembrane</keyword>
<dbReference type="PANTHER" id="PTHR43968:SF6">
    <property type="entry name" value="GLUTATHIONE S-TRANSFERASE OMEGA"/>
    <property type="match status" value="1"/>
</dbReference>
<dbReference type="CDD" id="cd00570">
    <property type="entry name" value="GST_N_family"/>
    <property type="match status" value="1"/>
</dbReference>
<name>A0A8H7AHH3_9EURO</name>
<dbReference type="InterPro" id="IPR050983">
    <property type="entry name" value="GST_Omega/HSP26"/>
</dbReference>
<feature type="compositionally biased region" description="Low complexity" evidence="1">
    <location>
        <begin position="318"/>
        <end position="362"/>
    </location>
</feature>
<keyword evidence="5" id="KW-1185">Reference proteome</keyword>
<feature type="region of interest" description="Disordered" evidence="1">
    <location>
        <begin position="172"/>
        <end position="198"/>
    </location>
</feature>
<dbReference type="Pfam" id="PF13410">
    <property type="entry name" value="GST_C_2"/>
    <property type="match status" value="1"/>
</dbReference>
<keyword evidence="2" id="KW-1133">Transmembrane helix</keyword>
<dbReference type="PROSITE" id="PS51354">
    <property type="entry name" value="GLUTAREDOXIN_2"/>
    <property type="match status" value="1"/>
</dbReference>
<dbReference type="Gene3D" id="1.20.1050.10">
    <property type="match status" value="1"/>
</dbReference>
<comment type="caution">
    <text evidence="4">The sequence shown here is derived from an EMBL/GenBank/DDBJ whole genome shotgun (WGS) entry which is preliminary data.</text>
</comment>
<dbReference type="Gene3D" id="3.40.30.10">
    <property type="entry name" value="Glutaredoxin"/>
    <property type="match status" value="1"/>
</dbReference>
<protein>
    <recommendedName>
        <fullName evidence="3">GST N-terminal domain-containing protein</fullName>
    </recommendedName>
</protein>
<feature type="compositionally biased region" description="Basic and acidic residues" evidence="1">
    <location>
        <begin position="306"/>
        <end position="317"/>
    </location>
</feature>
<feature type="region of interest" description="Disordered" evidence="1">
    <location>
        <begin position="277"/>
        <end position="368"/>
    </location>
</feature>
<proteinExistence type="predicted"/>
<dbReference type="InterPro" id="IPR004045">
    <property type="entry name" value="Glutathione_S-Trfase_N"/>
</dbReference>
<evidence type="ECO:0000313" key="4">
    <source>
        <dbReference type="EMBL" id="KAF7507097.1"/>
    </source>
</evidence>
<dbReference type="InterPro" id="IPR036249">
    <property type="entry name" value="Thioredoxin-like_sf"/>
</dbReference>
<dbReference type="Pfam" id="PF13409">
    <property type="entry name" value="GST_N_2"/>
    <property type="match status" value="1"/>
</dbReference>
<gene>
    <name evidence="4" type="ORF">GJ744_010910</name>
</gene>
<dbReference type="SUPFAM" id="SSF52833">
    <property type="entry name" value="Thioredoxin-like"/>
    <property type="match status" value="1"/>
</dbReference>
<dbReference type="GO" id="GO:0005737">
    <property type="term" value="C:cytoplasm"/>
    <property type="evidence" value="ECO:0007669"/>
    <property type="project" value="TreeGrafter"/>
</dbReference>
<evidence type="ECO:0000313" key="5">
    <source>
        <dbReference type="Proteomes" id="UP000606974"/>
    </source>
</evidence>
<dbReference type="InterPro" id="IPR040079">
    <property type="entry name" value="Glutathione_S-Trfase"/>
</dbReference>
<organism evidence="4 5">
    <name type="scientific">Endocarpon pusillum</name>
    <dbReference type="NCBI Taxonomy" id="364733"/>
    <lineage>
        <taxon>Eukaryota</taxon>
        <taxon>Fungi</taxon>
        <taxon>Dikarya</taxon>
        <taxon>Ascomycota</taxon>
        <taxon>Pezizomycotina</taxon>
        <taxon>Eurotiomycetes</taxon>
        <taxon>Chaetothyriomycetidae</taxon>
        <taxon>Verrucariales</taxon>
        <taxon>Verrucariaceae</taxon>
        <taxon>Endocarpon</taxon>
    </lineage>
</organism>
<reference evidence="4" key="1">
    <citation type="submission" date="2020-02" db="EMBL/GenBank/DDBJ databases">
        <authorList>
            <person name="Palmer J.M."/>
        </authorList>
    </citation>
    <scope>NUCLEOTIDE SEQUENCE</scope>
    <source>
        <strain evidence="4">EPUS1.4</strain>
        <tissue evidence="4">Thallus</tissue>
    </source>
</reference>
<feature type="compositionally biased region" description="Basic and acidic residues" evidence="1">
    <location>
        <begin position="279"/>
        <end position="297"/>
    </location>
</feature>
<dbReference type="EMBL" id="JAACFV010000074">
    <property type="protein sequence ID" value="KAF7507097.1"/>
    <property type="molecule type" value="Genomic_DNA"/>
</dbReference>
<feature type="domain" description="GST N-terminal" evidence="3">
    <location>
        <begin position="375"/>
        <end position="454"/>
    </location>
</feature>
<dbReference type="Proteomes" id="UP000606974">
    <property type="component" value="Unassembled WGS sequence"/>
</dbReference>
<dbReference type="OrthoDB" id="4951845at2759"/>
<evidence type="ECO:0000256" key="1">
    <source>
        <dbReference type="SAM" id="MobiDB-lite"/>
    </source>
</evidence>
<dbReference type="SFLD" id="SFLDG00358">
    <property type="entry name" value="Main_(cytGST)"/>
    <property type="match status" value="1"/>
</dbReference>